<evidence type="ECO:0000256" key="12">
    <source>
        <dbReference type="ARBA" id="ARBA00037847"/>
    </source>
</evidence>
<keyword evidence="6 13" id="KW-0375">Hydrogen ion transport</keyword>
<evidence type="ECO:0000256" key="15">
    <source>
        <dbReference type="SAM" id="Coils"/>
    </source>
</evidence>
<dbReference type="InterPro" id="IPR002146">
    <property type="entry name" value="ATP_synth_b/b'su_bac/chlpt"/>
</dbReference>
<dbReference type="CDD" id="cd06503">
    <property type="entry name" value="ATP-synt_Fo_b"/>
    <property type="match status" value="1"/>
</dbReference>
<keyword evidence="9 13" id="KW-0472">Membrane</keyword>
<evidence type="ECO:0000256" key="10">
    <source>
        <dbReference type="ARBA" id="ARBA00023310"/>
    </source>
</evidence>
<keyword evidence="8 13" id="KW-0406">Ion transport</keyword>
<comment type="similarity">
    <text evidence="1 13 14">Belongs to the ATPase B chain family.</text>
</comment>
<dbReference type="GO" id="GO:0005886">
    <property type="term" value="C:plasma membrane"/>
    <property type="evidence" value="ECO:0007669"/>
    <property type="project" value="UniProtKB-SubCell"/>
</dbReference>
<keyword evidence="4 13" id="KW-0138">CF(0)</keyword>
<organism evidence="16 17">
    <name type="scientific">Candidatus Gemmiger excrementavium</name>
    <dbReference type="NCBI Taxonomy" id="2838608"/>
    <lineage>
        <taxon>Bacteria</taxon>
        <taxon>Bacillati</taxon>
        <taxon>Bacillota</taxon>
        <taxon>Clostridia</taxon>
        <taxon>Eubacteriales</taxon>
        <taxon>Gemmiger</taxon>
    </lineage>
</organism>
<evidence type="ECO:0000256" key="3">
    <source>
        <dbReference type="ARBA" id="ARBA00022475"/>
    </source>
</evidence>
<evidence type="ECO:0000256" key="2">
    <source>
        <dbReference type="ARBA" id="ARBA00022448"/>
    </source>
</evidence>
<dbReference type="GO" id="GO:0045259">
    <property type="term" value="C:proton-transporting ATP synthase complex"/>
    <property type="evidence" value="ECO:0007669"/>
    <property type="project" value="UniProtKB-KW"/>
</dbReference>
<keyword evidence="3 13" id="KW-1003">Cell membrane</keyword>
<evidence type="ECO:0000256" key="9">
    <source>
        <dbReference type="ARBA" id="ARBA00023136"/>
    </source>
</evidence>
<evidence type="ECO:0000256" key="7">
    <source>
        <dbReference type="ARBA" id="ARBA00022989"/>
    </source>
</evidence>
<sequence length="162" mass="18263">MLEFQPWTIFFTIVNLLILYFFFRKFLFGRVNAVLEQREALIRSQIQEAEAANAQAHSLQQEYQAKLDGARQEADDLLEEARQRAEAAARDRMAQAEAAARRTVAETEARLAAERGEMMRQARGELAQLAVMAASEVAGKRLDTDSDRALAEEFLKKAGEQA</sequence>
<dbReference type="GO" id="GO:0012505">
    <property type="term" value="C:endomembrane system"/>
    <property type="evidence" value="ECO:0007669"/>
    <property type="project" value="UniProtKB-SubCell"/>
</dbReference>
<evidence type="ECO:0000256" key="8">
    <source>
        <dbReference type="ARBA" id="ARBA00023065"/>
    </source>
</evidence>
<comment type="subcellular location">
    <subcellularLocation>
        <location evidence="13">Cell membrane</location>
        <topology evidence="13">Single-pass membrane protein</topology>
    </subcellularLocation>
    <subcellularLocation>
        <location evidence="12">Endomembrane system</location>
        <topology evidence="12">Single-pass membrane protein</topology>
    </subcellularLocation>
</comment>
<proteinExistence type="inferred from homology"/>
<dbReference type="InterPro" id="IPR005864">
    <property type="entry name" value="ATP_synth_F0_bsu_bac"/>
</dbReference>
<evidence type="ECO:0000256" key="14">
    <source>
        <dbReference type="RuleBase" id="RU003848"/>
    </source>
</evidence>
<keyword evidence="15" id="KW-0175">Coiled coil</keyword>
<dbReference type="EMBL" id="DXBO01000134">
    <property type="protein sequence ID" value="HIZ48929.1"/>
    <property type="molecule type" value="Genomic_DNA"/>
</dbReference>
<reference evidence="16" key="2">
    <citation type="submission" date="2021-04" db="EMBL/GenBank/DDBJ databases">
        <authorList>
            <person name="Gilroy R."/>
        </authorList>
    </citation>
    <scope>NUCLEOTIDE SEQUENCE</scope>
    <source>
        <strain evidence="16">3436</strain>
    </source>
</reference>
<dbReference type="HAMAP" id="MF_01398">
    <property type="entry name" value="ATP_synth_b_bprime"/>
    <property type="match status" value="1"/>
</dbReference>
<feature type="transmembrane region" description="Helical" evidence="13">
    <location>
        <begin position="6"/>
        <end position="23"/>
    </location>
</feature>
<keyword evidence="10 13" id="KW-0066">ATP synthesis</keyword>
<comment type="subunit">
    <text evidence="13">F-type ATPases have 2 components, F(1) - the catalytic core - and F(0) - the membrane proton channel. F(1) has five subunits: alpha(3), beta(3), gamma(1), delta(1), epsilon(1). F(0) has three main subunits: a(1), b(2) and c(10-14). The alpha and beta chains form an alternating ring which encloses part of the gamma chain. F(1) is attached to F(0) by a central stalk formed by the gamma and epsilon chains, while a peripheral stalk is formed by the delta and b chains.</text>
</comment>
<dbReference type="PANTHER" id="PTHR33445:SF1">
    <property type="entry name" value="ATP SYNTHASE SUBUNIT B"/>
    <property type="match status" value="1"/>
</dbReference>
<reference evidence="16" key="1">
    <citation type="journal article" date="2021" name="PeerJ">
        <title>Extensive microbial diversity within the chicken gut microbiome revealed by metagenomics and culture.</title>
        <authorList>
            <person name="Gilroy R."/>
            <person name="Ravi A."/>
            <person name="Getino M."/>
            <person name="Pursley I."/>
            <person name="Horton D.L."/>
            <person name="Alikhan N.F."/>
            <person name="Baker D."/>
            <person name="Gharbi K."/>
            <person name="Hall N."/>
            <person name="Watson M."/>
            <person name="Adriaenssens E.M."/>
            <person name="Foster-Nyarko E."/>
            <person name="Jarju S."/>
            <person name="Secka A."/>
            <person name="Antonio M."/>
            <person name="Oren A."/>
            <person name="Chaudhuri R.R."/>
            <person name="La Ragione R."/>
            <person name="Hildebrand F."/>
            <person name="Pallen M.J."/>
        </authorList>
    </citation>
    <scope>NUCLEOTIDE SEQUENCE</scope>
    <source>
        <strain evidence="16">3436</strain>
    </source>
</reference>
<dbReference type="GO" id="GO:0046933">
    <property type="term" value="F:proton-transporting ATP synthase activity, rotational mechanism"/>
    <property type="evidence" value="ECO:0007669"/>
    <property type="project" value="UniProtKB-UniRule"/>
</dbReference>
<gene>
    <name evidence="13 16" type="primary">atpF</name>
    <name evidence="16" type="ORF">H9810_09430</name>
</gene>
<dbReference type="InterPro" id="IPR050059">
    <property type="entry name" value="ATP_synthase_B_chain"/>
</dbReference>
<protein>
    <recommendedName>
        <fullName evidence="13">ATP synthase subunit b</fullName>
    </recommendedName>
    <alternativeName>
        <fullName evidence="13">ATP synthase F(0) sector subunit b</fullName>
    </alternativeName>
    <alternativeName>
        <fullName evidence="13">ATPase subunit I</fullName>
    </alternativeName>
    <alternativeName>
        <fullName evidence="13">F-type ATPase subunit b</fullName>
        <shortName evidence="13">F-ATPase subunit b</shortName>
    </alternativeName>
</protein>
<evidence type="ECO:0000313" key="16">
    <source>
        <dbReference type="EMBL" id="HIZ48929.1"/>
    </source>
</evidence>
<evidence type="ECO:0000256" key="1">
    <source>
        <dbReference type="ARBA" id="ARBA00005513"/>
    </source>
</evidence>
<dbReference type="AlphaFoldDB" id="A0A9D2F3N9"/>
<comment type="caution">
    <text evidence="16">The sequence shown here is derived from an EMBL/GenBank/DDBJ whole genome shotgun (WGS) entry which is preliminary data.</text>
</comment>
<keyword evidence="7 13" id="KW-1133">Transmembrane helix</keyword>
<dbReference type="Pfam" id="PF00430">
    <property type="entry name" value="ATP-synt_B"/>
    <property type="match status" value="1"/>
</dbReference>
<comment type="function">
    <text evidence="13">Component of the F(0) channel, it forms part of the peripheral stalk, linking F(1) to F(0).</text>
</comment>
<keyword evidence="5 13" id="KW-0812">Transmembrane</keyword>
<feature type="coiled-coil region" evidence="15">
    <location>
        <begin position="32"/>
        <end position="98"/>
    </location>
</feature>
<accession>A0A9D2F3N9</accession>
<dbReference type="NCBIfam" id="TIGR01144">
    <property type="entry name" value="ATP_synt_b"/>
    <property type="match status" value="1"/>
</dbReference>
<keyword evidence="2 13" id="KW-0813">Transport</keyword>
<dbReference type="PANTHER" id="PTHR33445">
    <property type="entry name" value="ATP SYNTHASE SUBUNIT B', CHLOROPLASTIC"/>
    <property type="match status" value="1"/>
</dbReference>
<evidence type="ECO:0000256" key="5">
    <source>
        <dbReference type="ARBA" id="ARBA00022692"/>
    </source>
</evidence>
<evidence type="ECO:0000256" key="6">
    <source>
        <dbReference type="ARBA" id="ARBA00022781"/>
    </source>
</evidence>
<evidence type="ECO:0000256" key="13">
    <source>
        <dbReference type="HAMAP-Rule" id="MF_01398"/>
    </source>
</evidence>
<evidence type="ECO:0000256" key="11">
    <source>
        <dbReference type="ARBA" id="ARBA00025198"/>
    </source>
</evidence>
<dbReference type="GO" id="GO:0046961">
    <property type="term" value="F:proton-transporting ATPase activity, rotational mechanism"/>
    <property type="evidence" value="ECO:0007669"/>
    <property type="project" value="TreeGrafter"/>
</dbReference>
<dbReference type="Proteomes" id="UP000824031">
    <property type="component" value="Unassembled WGS sequence"/>
</dbReference>
<comment type="function">
    <text evidence="11 13">F(1)F(0) ATP synthase produces ATP from ADP in the presence of a proton or sodium gradient. F-type ATPases consist of two structural domains, F(1) containing the extramembraneous catalytic core and F(0) containing the membrane proton channel, linked together by a central stalk and a peripheral stalk. During catalysis, ATP synthesis in the catalytic domain of F(1) is coupled via a rotary mechanism of the central stalk subunits to proton translocation.</text>
</comment>
<name>A0A9D2F3N9_9FIRM</name>
<evidence type="ECO:0000313" key="17">
    <source>
        <dbReference type="Proteomes" id="UP000824031"/>
    </source>
</evidence>
<evidence type="ECO:0000256" key="4">
    <source>
        <dbReference type="ARBA" id="ARBA00022547"/>
    </source>
</evidence>